<dbReference type="CDD" id="cd13181">
    <property type="entry name" value="RanBD_NUP2"/>
    <property type="match status" value="1"/>
</dbReference>
<dbReference type="AlphaFoldDB" id="A0A1E4SL40"/>
<feature type="region of interest" description="Disordered" evidence="8">
    <location>
        <begin position="168"/>
        <end position="257"/>
    </location>
</feature>
<dbReference type="EMBL" id="KV453911">
    <property type="protein sequence ID" value="ODV80219.1"/>
    <property type="molecule type" value="Genomic_DNA"/>
</dbReference>
<gene>
    <name evidence="10" type="ORF">CANTADRAFT_25892</name>
</gene>
<dbReference type="InterPro" id="IPR015007">
    <property type="entry name" value="NUP2/50/61"/>
</dbReference>
<evidence type="ECO:0000259" key="9">
    <source>
        <dbReference type="PROSITE" id="PS50196"/>
    </source>
</evidence>
<evidence type="ECO:0000256" key="6">
    <source>
        <dbReference type="ARBA" id="ARBA00023132"/>
    </source>
</evidence>
<feature type="region of interest" description="Disordered" evidence="8">
    <location>
        <begin position="274"/>
        <end position="429"/>
    </location>
</feature>
<reference evidence="11" key="1">
    <citation type="submission" date="2016-05" db="EMBL/GenBank/DDBJ databases">
        <title>Comparative genomics of biotechnologically important yeasts.</title>
        <authorList>
            <consortium name="DOE Joint Genome Institute"/>
            <person name="Riley R."/>
            <person name="Haridas S."/>
            <person name="Wolfe K.H."/>
            <person name="Lopes M.R."/>
            <person name="Hittinger C.T."/>
            <person name="Goker M."/>
            <person name="Salamov A."/>
            <person name="Wisecaver J."/>
            <person name="Long T.M."/>
            <person name="Aerts A.L."/>
            <person name="Barry K."/>
            <person name="Choi C."/>
            <person name="Clum A."/>
            <person name="Coughlan A.Y."/>
            <person name="Deshpande S."/>
            <person name="Douglass A.P."/>
            <person name="Hanson S.J."/>
            <person name="Klenk H.-P."/>
            <person name="Labutti K."/>
            <person name="Lapidus A."/>
            <person name="Lindquist E."/>
            <person name="Lipzen A."/>
            <person name="Meier-Kolthoff J.P."/>
            <person name="Ohm R.A."/>
            <person name="Otillar R.P."/>
            <person name="Pangilinan J."/>
            <person name="Peng Y."/>
            <person name="Rokas A."/>
            <person name="Rosa C.A."/>
            <person name="Scheuner C."/>
            <person name="Sibirny A.A."/>
            <person name="Slot J.C."/>
            <person name="Stielow J.B."/>
            <person name="Sun H."/>
            <person name="Kurtzman C.P."/>
            <person name="Blackwell M."/>
            <person name="Grigoriev I.V."/>
            <person name="Jeffries T.W."/>
        </authorList>
    </citation>
    <scope>NUCLEOTIDE SEQUENCE [LARGE SCALE GENOMIC DNA]</scope>
    <source>
        <strain evidence="11">NRRL Y-17324</strain>
    </source>
</reference>
<feature type="compositionally biased region" description="Low complexity" evidence="8">
    <location>
        <begin position="138"/>
        <end position="154"/>
    </location>
</feature>
<keyword evidence="11" id="KW-1185">Reference proteome</keyword>
<feature type="compositionally biased region" description="Polar residues" evidence="8">
    <location>
        <begin position="296"/>
        <end position="316"/>
    </location>
</feature>
<feature type="compositionally biased region" description="Polar residues" evidence="8">
    <location>
        <begin position="188"/>
        <end position="197"/>
    </location>
</feature>
<dbReference type="Proteomes" id="UP000094285">
    <property type="component" value="Unassembled WGS sequence"/>
</dbReference>
<evidence type="ECO:0000256" key="1">
    <source>
        <dbReference type="ARBA" id="ARBA00004567"/>
    </source>
</evidence>
<dbReference type="OrthoDB" id="185618at2759"/>
<feature type="region of interest" description="Disordered" evidence="8">
    <location>
        <begin position="1"/>
        <end position="26"/>
    </location>
</feature>
<evidence type="ECO:0000313" key="11">
    <source>
        <dbReference type="Proteomes" id="UP000094285"/>
    </source>
</evidence>
<keyword evidence="3" id="KW-0509">mRNA transport</keyword>
<evidence type="ECO:0000256" key="3">
    <source>
        <dbReference type="ARBA" id="ARBA00022816"/>
    </source>
</evidence>
<dbReference type="PANTHER" id="PTHR38697:SF1">
    <property type="entry name" value="NUCLEAR PORE COMPLEX PROTEIN SIMILAR TO S. CEREVISIAE NUP2 (EUROFUNG)"/>
    <property type="match status" value="1"/>
</dbReference>
<keyword evidence="4" id="KW-0653">Protein transport</keyword>
<dbReference type="GO" id="GO:0015031">
    <property type="term" value="P:protein transport"/>
    <property type="evidence" value="ECO:0007669"/>
    <property type="project" value="UniProtKB-KW"/>
</dbReference>
<name>A0A1E4SL40_9ASCO</name>
<keyword evidence="2" id="KW-0813">Transport</keyword>
<dbReference type="GO" id="GO:0051028">
    <property type="term" value="P:mRNA transport"/>
    <property type="evidence" value="ECO:0007669"/>
    <property type="project" value="UniProtKB-KW"/>
</dbReference>
<evidence type="ECO:0000256" key="8">
    <source>
        <dbReference type="SAM" id="MobiDB-lite"/>
    </source>
</evidence>
<keyword evidence="6" id="KW-0906">Nuclear pore complex</keyword>
<accession>A0A1E4SL40</accession>
<feature type="region of interest" description="Disordered" evidence="8">
    <location>
        <begin position="41"/>
        <end position="93"/>
    </location>
</feature>
<feature type="compositionally biased region" description="Polar residues" evidence="8">
    <location>
        <begin position="338"/>
        <end position="349"/>
    </location>
</feature>
<dbReference type="SMART" id="SM00160">
    <property type="entry name" value="RanBD"/>
    <property type="match status" value="1"/>
</dbReference>
<protein>
    <recommendedName>
        <fullName evidence="9">RanBD1 domain-containing protein</fullName>
    </recommendedName>
</protein>
<dbReference type="Pfam" id="PF00638">
    <property type="entry name" value="Ran_BP1"/>
    <property type="match status" value="1"/>
</dbReference>
<feature type="compositionally biased region" description="Acidic residues" evidence="8">
    <location>
        <begin position="546"/>
        <end position="557"/>
    </location>
</feature>
<feature type="region of interest" description="Disordered" evidence="8">
    <location>
        <begin position="138"/>
        <end position="157"/>
    </location>
</feature>
<dbReference type="InterPro" id="IPR000156">
    <property type="entry name" value="Ran_bind_dom"/>
</dbReference>
<evidence type="ECO:0000256" key="2">
    <source>
        <dbReference type="ARBA" id="ARBA00022448"/>
    </source>
</evidence>
<dbReference type="PANTHER" id="PTHR38697">
    <property type="entry name" value="NUCLEAR PORE COMPLEX PROTEIN SIMILAR TO S. CEREVISIAE NUP2 (EUROFUNG)"/>
    <property type="match status" value="1"/>
</dbReference>
<feature type="domain" description="RanBD1" evidence="9">
    <location>
        <begin position="559"/>
        <end position="691"/>
    </location>
</feature>
<evidence type="ECO:0000256" key="4">
    <source>
        <dbReference type="ARBA" id="ARBA00022927"/>
    </source>
</evidence>
<feature type="compositionally biased region" description="Polar residues" evidence="8">
    <location>
        <begin position="59"/>
        <end position="85"/>
    </location>
</feature>
<dbReference type="SUPFAM" id="SSF50729">
    <property type="entry name" value="PH domain-like"/>
    <property type="match status" value="1"/>
</dbReference>
<evidence type="ECO:0000256" key="5">
    <source>
        <dbReference type="ARBA" id="ARBA00023010"/>
    </source>
</evidence>
<dbReference type="Pfam" id="PF08911">
    <property type="entry name" value="NUP50"/>
    <property type="match status" value="1"/>
</dbReference>
<keyword evidence="5" id="KW-0811">Translocation</keyword>
<feature type="compositionally biased region" description="Basic and acidic residues" evidence="8">
    <location>
        <begin position="378"/>
        <end position="387"/>
    </location>
</feature>
<proteinExistence type="predicted"/>
<dbReference type="GeneID" id="30981706"/>
<dbReference type="Gene3D" id="2.30.29.30">
    <property type="entry name" value="Pleckstrin-homology domain (PH domain)/Phosphotyrosine-binding domain (PTB)"/>
    <property type="match status" value="1"/>
</dbReference>
<keyword evidence="7" id="KW-0539">Nucleus</keyword>
<feature type="region of interest" description="Disordered" evidence="8">
    <location>
        <begin position="527"/>
        <end position="557"/>
    </location>
</feature>
<comment type="subcellular location">
    <subcellularLocation>
        <location evidence="1">Nucleus</location>
        <location evidence="1">Nuclear pore complex</location>
    </subcellularLocation>
</comment>
<dbReference type="GO" id="GO:0005643">
    <property type="term" value="C:nuclear pore"/>
    <property type="evidence" value="ECO:0007669"/>
    <property type="project" value="UniProtKB-SubCell"/>
</dbReference>
<feature type="compositionally biased region" description="Polar residues" evidence="8">
    <location>
        <begin position="358"/>
        <end position="369"/>
    </location>
</feature>
<feature type="compositionally biased region" description="Polar residues" evidence="8">
    <location>
        <begin position="395"/>
        <end position="424"/>
    </location>
</feature>
<feature type="compositionally biased region" description="Polar residues" evidence="8">
    <location>
        <begin position="274"/>
        <end position="286"/>
    </location>
</feature>
<dbReference type="PROSITE" id="PS50196">
    <property type="entry name" value="RANBD1"/>
    <property type="match status" value="1"/>
</dbReference>
<dbReference type="InterPro" id="IPR011993">
    <property type="entry name" value="PH-like_dom_sf"/>
</dbReference>
<organism evidence="10 11">
    <name type="scientific">Suhomyces tanzawaensis NRRL Y-17324</name>
    <dbReference type="NCBI Taxonomy" id="984487"/>
    <lineage>
        <taxon>Eukaryota</taxon>
        <taxon>Fungi</taxon>
        <taxon>Dikarya</taxon>
        <taxon>Ascomycota</taxon>
        <taxon>Saccharomycotina</taxon>
        <taxon>Pichiomycetes</taxon>
        <taxon>Debaryomycetaceae</taxon>
        <taxon>Suhomyces</taxon>
    </lineage>
</organism>
<feature type="compositionally biased region" description="Polar residues" evidence="8">
    <location>
        <begin position="216"/>
        <end position="231"/>
    </location>
</feature>
<dbReference type="InterPro" id="IPR053074">
    <property type="entry name" value="NPC_Nucleoporin"/>
</dbReference>
<evidence type="ECO:0000256" key="7">
    <source>
        <dbReference type="ARBA" id="ARBA00023242"/>
    </source>
</evidence>
<feature type="region of interest" description="Disordered" evidence="8">
    <location>
        <begin position="441"/>
        <end position="499"/>
    </location>
</feature>
<dbReference type="RefSeq" id="XP_020065341.1">
    <property type="nucleotide sequence ID" value="XM_020207569.1"/>
</dbReference>
<evidence type="ECO:0000313" key="10">
    <source>
        <dbReference type="EMBL" id="ODV80219.1"/>
    </source>
</evidence>
<sequence>MSKRVADKQITSDFPGDQEDSDEPQVFKALSDVMAKRKILKPRGHGGAGAGNPFKGVQSRGSSFAFNKSAESSFKPIQNNVSAPTPNKDDDKNNKLRALNEKFIETLNKANVPNTVLDFTAAAKKYIEYYEQIQKGSIASTSNPSASSTLNSNPVPSNNMFNFAPKVPTSTETKPATAEVTKPAISFGNASTSAPKQDSSSDSDSDLDEDIKIQGPQFTLASKPTVKNSPFSFGPKPAKKVDSDSDSESEIEIKGPTFTFDKQIKDNVFKLEPTTSKASIPQQSQAEAKPAALFGASTTSKLDQPQPSFSWGSSAPKSAFSLGSKADATKEPEVPQKQAFNFQPSSTSISEKEESAKPLSTNLGSSASPTPLLFGSKPENKAEKVQDKPLFNFKPSVTNESSTASSDTSKPLFNFTSTNSSNDKPATAGLFSFPTLNLLPLGSSEKKDEAPKPFSFASTEKKDTTNLFSITPTEKKDEAPKPFVFGTSGDSSKPFAFGSGNTSSGLVKPANGGLFGSSNNGGLFGGSTNGGGVFGSNGSAGKKDEVEDEKVPEEETGGDFKPVAQLASEKIDTPNTGEEGEEVLYTKKAKLMLFDPENKELPYVNKGLGDLKLLKNTQTQKSRVLIRADGGLRILLNAAVSKDFTYSTIGNGSMVRFPTIKPEDKKLETFVIKVKTPADGEELLQSINGAK</sequence>
<dbReference type="STRING" id="984487.A0A1E4SL40"/>